<dbReference type="InterPro" id="IPR007210">
    <property type="entry name" value="ABC_Gly_betaine_transp_sub-bd"/>
</dbReference>
<dbReference type="EMBL" id="AP027729">
    <property type="protein sequence ID" value="BDZ41981.1"/>
    <property type="molecule type" value="Genomic_DNA"/>
</dbReference>
<evidence type="ECO:0000313" key="4">
    <source>
        <dbReference type="Proteomes" id="UP001321475"/>
    </source>
</evidence>
<feature type="chain" id="PRO_5047162290" evidence="1">
    <location>
        <begin position="25"/>
        <end position="321"/>
    </location>
</feature>
<keyword evidence="4" id="KW-1185">Reference proteome</keyword>
<gene>
    <name evidence="3" type="ORF">GCM10025865_12800</name>
</gene>
<dbReference type="RefSeq" id="WP_286219051.1">
    <property type="nucleotide sequence ID" value="NZ_AP027729.1"/>
</dbReference>
<keyword evidence="1" id="KW-0732">Signal</keyword>
<accession>A0ABM8G1P1</accession>
<evidence type="ECO:0000259" key="2">
    <source>
        <dbReference type="Pfam" id="PF04069"/>
    </source>
</evidence>
<protein>
    <submittedName>
        <fullName evidence="3">Glycine/betaine ABC transporter permease</fullName>
    </submittedName>
</protein>
<dbReference type="Proteomes" id="UP001321475">
    <property type="component" value="Chromosome"/>
</dbReference>
<dbReference type="PROSITE" id="PS51257">
    <property type="entry name" value="PROKAR_LIPOPROTEIN"/>
    <property type="match status" value="1"/>
</dbReference>
<dbReference type="Pfam" id="PF04069">
    <property type="entry name" value="OpuAC"/>
    <property type="match status" value="1"/>
</dbReference>
<organism evidence="3 4">
    <name type="scientific">Paraoerskovia sediminicola</name>
    <dbReference type="NCBI Taxonomy" id="1138587"/>
    <lineage>
        <taxon>Bacteria</taxon>
        <taxon>Bacillati</taxon>
        <taxon>Actinomycetota</taxon>
        <taxon>Actinomycetes</taxon>
        <taxon>Micrococcales</taxon>
        <taxon>Cellulomonadaceae</taxon>
        <taxon>Paraoerskovia</taxon>
    </lineage>
</organism>
<reference evidence="4" key="1">
    <citation type="journal article" date="2019" name="Int. J. Syst. Evol. Microbiol.">
        <title>The Global Catalogue of Microorganisms (GCM) 10K type strain sequencing project: providing services to taxonomists for standard genome sequencing and annotation.</title>
        <authorList>
            <consortium name="The Broad Institute Genomics Platform"/>
            <consortium name="The Broad Institute Genome Sequencing Center for Infectious Disease"/>
            <person name="Wu L."/>
            <person name="Ma J."/>
        </authorList>
    </citation>
    <scope>NUCLEOTIDE SEQUENCE [LARGE SCALE GENOMIC DNA]</scope>
    <source>
        <strain evidence="4">NBRC 108565</strain>
    </source>
</reference>
<sequence length="321" mass="33709">MFTTLRNRRLAATAVGASAILALAACSNADPTGPAPEEGDGGETSASSETVVVGSFAFPESQILGEIYAQALTEAGLDVETKFNIGPRQQTIPALQDGSINLMPEYNGNLLAYYDTEYEERTTEDVDAALVDAVAADDLQVLDSAEAEDKDAYVVTQETADENGLTAIGDLSALVPFKLGANPQFAELGYGVPGLKDTYGVGENAGDVEFVPIEDFGGPDTVAALVDDTVQVADIYTTSPAIKNEGLVVLEDPENLISSQNIIPLLASSVYSEDLESTLNAISAELTTDDLIALRDRVEGDEKATATQAATDWLTEKGMLG</sequence>
<proteinExistence type="predicted"/>
<evidence type="ECO:0000313" key="3">
    <source>
        <dbReference type="EMBL" id="BDZ41981.1"/>
    </source>
</evidence>
<dbReference type="Gene3D" id="3.40.190.10">
    <property type="entry name" value="Periplasmic binding protein-like II"/>
    <property type="match status" value="1"/>
</dbReference>
<evidence type="ECO:0000256" key="1">
    <source>
        <dbReference type="SAM" id="SignalP"/>
    </source>
</evidence>
<name>A0ABM8G1P1_9CELL</name>
<dbReference type="SUPFAM" id="SSF53850">
    <property type="entry name" value="Periplasmic binding protein-like II"/>
    <property type="match status" value="1"/>
</dbReference>
<feature type="signal peptide" evidence="1">
    <location>
        <begin position="1"/>
        <end position="24"/>
    </location>
</feature>
<feature type="domain" description="ABC-type glycine betaine transport system substrate-binding" evidence="2">
    <location>
        <begin position="50"/>
        <end position="316"/>
    </location>
</feature>
<dbReference type="CDD" id="cd13606">
    <property type="entry name" value="PBP2_ProX_like"/>
    <property type="match status" value="1"/>
</dbReference>
<dbReference type="Gene3D" id="3.40.190.120">
    <property type="entry name" value="Osmoprotection protein (prox), domain 2"/>
    <property type="match status" value="1"/>
</dbReference>